<keyword evidence="9" id="KW-1185">Reference proteome</keyword>
<gene>
    <name evidence="8" type="ORF">BLA29_004697</name>
</gene>
<dbReference type="GO" id="GO:0007018">
    <property type="term" value="P:microtubule-based movement"/>
    <property type="evidence" value="ECO:0007669"/>
    <property type="project" value="InterPro"/>
</dbReference>
<dbReference type="GO" id="GO:0003777">
    <property type="term" value="F:microtubule motor activity"/>
    <property type="evidence" value="ECO:0007669"/>
    <property type="project" value="InterPro"/>
</dbReference>
<dbReference type="Gene3D" id="3.40.850.10">
    <property type="entry name" value="Kinesin motor domain"/>
    <property type="match status" value="1"/>
</dbReference>
<keyword evidence="4" id="KW-0493">Microtubule</keyword>
<keyword evidence="4" id="KW-0505">Motor protein</keyword>
<evidence type="ECO:0000256" key="1">
    <source>
        <dbReference type="ARBA" id="ARBA00022741"/>
    </source>
</evidence>
<dbReference type="PROSITE" id="PS00411">
    <property type="entry name" value="KINESIN_MOTOR_1"/>
    <property type="match status" value="1"/>
</dbReference>
<keyword evidence="2 4" id="KW-0067">ATP-binding</keyword>
<dbReference type="GO" id="GO:0005874">
    <property type="term" value="C:microtubule"/>
    <property type="evidence" value="ECO:0007669"/>
    <property type="project" value="UniProtKB-KW"/>
</dbReference>
<organism evidence="8 9">
    <name type="scientific">Euroglyphus maynei</name>
    <name type="common">Mayne's house dust mite</name>
    <dbReference type="NCBI Taxonomy" id="6958"/>
    <lineage>
        <taxon>Eukaryota</taxon>
        <taxon>Metazoa</taxon>
        <taxon>Ecdysozoa</taxon>
        <taxon>Arthropoda</taxon>
        <taxon>Chelicerata</taxon>
        <taxon>Arachnida</taxon>
        <taxon>Acari</taxon>
        <taxon>Acariformes</taxon>
        <taxon>Sarcoptiformes</taxon>
        <taxon>Astigmata</taxon>
        <taxon>Psoroptidia</taxon>
        <taxon>Analgoidea</taxon>
        <taxon>Pyroglyphidae</taxon>
        <taxon>Pyroglyphinae</taxon>
        <taxon>Euroglyphus</taxon>
    </lineage>
</organism>
<comment type="similarity">
    <text evidence="3 4">Belongs to the TRAFAC class myosin-kinesin ATPase superfamily. Kinesin family.</text>
</comment>
<evidence type="ECO:0000256" key="2">
    <source>
        <dbReference type="ARBA" id="ARBA00022840"/>
    </source>
</evidence>
<evidence type="ECO:0000313" key="8">
    <source>
        <dbReference type="EMBL" id="OTF77413.1"/>
    </source>
</evidence>
<dbReference type="InterPro" id="IPR001752">
    <property type="entry name" value="Kinesin_motor_dom"/>
</dbReference>
<reference evidence="8 9" key="1">
    <citation type="submission" date="2017-03" db="EMBL/GenBank/DDBJ databases">
        <title>Genome Survey of Euroglyphus maynei.</title>
        <authorList>
            <person name="Arlian L.G."/>
            <person name="Morgan M.S."/>
            <person name="Rider S.D."/>
        </authorList>
    </citation>
    <scope>NUCLEOTIDE SEQUENCE [LARGE SCALE GENOMIC DNA]</scope>
    <source>
        <strain evidence="8">Arlian Lab</strain>
        <tissue evidence="8">Whole body</tissue>
    </source>
</reference>
<dbReference type="GO" id="GO:0005524">
    <property type="term" value="F:ATP binding"/>
    <property type="evidence" value="ECO:0007669"/>
    <property type="project" value="UniProtKB-KW"/>
</dbReference>
<accession>A0A1Y3BC19</accession>
<dbReference type="InterPro" id="IPR036961">
    <property type="entry name" value="Kinesin_motor_dom_sf"/>
</dbReference>
<feature type="coiled-coil region" evidence="5">
    <location>
        <begin position="236"/>
        <end position="266"/>
    </location>
</feature>
<evidence type="ECO:0000259" key="7">
    <source>
        <dbReference type="PROSITE" id="PS50067"/>
    </source>
</evidence>
<evidence type="ECO:0000313" key="9">
    <source>
        <dbReference type="Proteomes" id="UP000194236"/>
    </source>
</evidence>
<dbReference type="EMBL" id="MUJZ01032687">
    <property type="protein sequence ID" value="OTF77413.1"/>
    <property type="molecule type" value="Genomic_DNA"/>
</dbReference>
<evidence type="ECO:0000256" key="3">
    <source>
        <dbReference type="PROSITE-ProRule" id="PRU00283"/>
    </source>
</evidence>
<protein>
    <recommendedName>
        <fullName evidence="4">Kinesin-like protein</fullName>
    </recommendedName>
</protein>
<dbReference type="SMART" id="SM00129">
    <property type="entry name" value="KISc"/>
    <property type="match status" value="1"/>
</dbReference>
<sequence length="357" mass="40181">MLELYSENVRDLLDTESTVKKKGLKIREHPVKGFFGMNFLFFFVFLFDNICITEAEGLIRCTVISQKEIMEKFEQGVTNRSISATNMNETSSRSHMIITITMSQRSISSTGSEETKTSVINLVDLAGSERLNDIVGGERNSVTGDRFRESVAINQSLSCLGNCIHALAEKANGRNVKVPYRDSVLTRLLMNALGGNSKTAMIANISPADINYDETLSTLRYADRAKQIQNFAKINIDHTDKIIRDLKEENEKLKRLLEKESTAAAAAAAAVAAAAASSATVQSLSTSSQSFYDDNKVKLEEEIEAIMKENERKLNELRESYEDRLQKERNNQSHKELEESRKHMEKEKQEKETNPHL</sequence>
<keyword evidence="5" id="KW-0175">Coiled coil</keyword>
<dbReference type="OrthoDB" id="3176171at2759"/>
<keyword evidence="1 4" id="KW-0547">Nucleotide-binding</keyword>
<dbReference type="Pfam" id="PF00225">
    <property type="entry name" value="Kinesin"/>
    <property type="match status" value="1"/>
</dbReference>
<evidence type="ECO:0000256" key="6">
    <source>
        <dbReference type="SAM" id="MobiDB-lite"/>
    </source>
</evidence>
<proteinExistence type="inferred from homology"/>
<feature type="domain" description="Kinesin motor" evidence="7">
    <location>
        <begin position="1"/>
        <end position="228"/>
    </location>
</feature>
<dbReference type="SUPFAM" id="SSF52540">
    <property type="entry name" value="P-loop containing nucleoside triphosphate hydrolases"/>
    <property type="match status" value="1"/>
</dbReference>
<dbReference type="PROSITE" id="PS50067">
    <property type="entry name" value="KINESIN_MOTOR_2"/>
    <property type="match status" value="1"/>
</dbReference>
<dbReference type="PRINTS" id="PR00380">
    <property type="entry name" value="KINESINHEAVY"/>
</dbReference>
<comment type="caution">
    <text evidence="8">The sequence shown here is derived from an EMBL/GenBank/DDBJ whole genome shotgun (WGS) entry which is preliminary data.</text>
</comment>
<dbReference type="InterPro" id="IPR027417">
    <property type="entry name" value="P-loop_NTPase"/>
</dbReference>
<feature type="region of interest" description="Disordered" evidence="6">
    <location>
        <begin position="323"/>
        <end position="357"/>
    </location>
</feature>
<dbReference type="GO" id="GO:0008017">
    <property type="term" value="F:microtubule binding"/>
    <property type="evidence" value="ECO:0007669"/>
    <property type="project" value="InterPro"/>
</dbReference>
<dbReference type="PANTHER" id="PTHR47117">
    <property type="entry name" value="STAR-RELATED LIPID TRANSFER PROTEIN 9"/>
    <property type="match status" value="1"/>
</dbReference>
<evidence type="ECO:0000256" key="5">
    <source>
        <dbReference type="SAM" id="Coils"/>
    </source>
</evidence>
<comment type="caution">
    <text evidence="3">Lacks conserved residue(s) required for the propagation of feature annotation.</text>
</comment>
<evidence type="ECO:0000256" key="4">
    <source>
        <dbReference type="RuleBase" id="RU000394"/>
    </source>
</evidence>
<dbReference type="AlphaFoldDB" id="A0A1Y3BC19"/>
<name>A0A1Y3BC19_EURMA</name>
<dbReference type="InterPro" id="IPR019821">
    <property type="entry name" value="Kinesin_motor_CS"/>
</dbReference>
<dbReference type="Proteomes" id="UP000194236">
    <property type="component" value="Unassembled WGS sequence"/>
</dbReference>